<evidence type="ECO:0000256" key="1">
    <source>
        <dbReference type="ARBA" id="ARBA00008777"/>
    </source>
</evidence>
<dbReference type="GO" id="GO:0006412">
    <property type="term" value="P:translation"/>
    <property type="evidence" value="ECO:0007669"/>
    <property type="project" value="InterPro"/>
</dbReference>
<accession>A0A9P8TP33</accession>
<dbReference type="Pfam" id="PF01196">
    <property type="entry name" value="Ribosomal_L17"/>
    <property type="match status" value="1"/>
</dbReference>
<sequence length="265" mass="30252">MEIFAVLYGLSVVENSTEKKARYRSFILQHGCSKKVIKVSPNHIPTLETLNTYTNSCNPREIKHRRALLKNLVTALIEHESITTTHAKAKETQRLADRLISLTKKNDIATATSLAQADVFKHGQILPKLFGELKDRYANRVGGFTRVLRLEPRIGDNAPQSIVELVDGGREMKFWLTARIVARLEQQGLEVDDLTKFNVEQLTKLRANGPEEFRTLVERMKLEFYQNVESFRDNLPSENLKAPTEPQLKKNIRFVQRPAKAEESA</sequence>
<dbReference type="GO" id="GO:0003735">
    <property type="term" value="F:structural constituent of ribosome"/>
    <property type="evidence" value="ECO:0007669"/>
    <property type="project" value="InterPro"/>
</dbReference>
<reference evidence="6" key="2">
    <citation type="submission" date="2021-01" db="EMBL/GenBank/DDBJ databases">
        <authorList>
            <person name="Schikora-Tamarit M.A."/>
        </authorList>
    </citation>
    <scope>NUCLEOTIDE SEQUENCE</scope>
    <source>
        <strain evidence="6">CBS2887</strain>
    </source>
</reference>
<dbReference type="NCBIfam" id="TIGR00059">
    <property type="entry name" value="L17"/>
    <property type="match status" value="1"/>
</dbReference>
<dbReference type="OrthoDB" id="275000at2759"/>
<reference evidence="6" key="1">
    <citation type="journal article" date="2021" name="Open Biol.">
        <title>Shared evolutionary footprints suggest mitochondrial oxidative damage underlies multiple complex I losses in fungi.</title>
        <authorList>
            <person name="Schikora-Tamarit M.A."/>
            <person name="Marcet-Houben M."/>
            <person name="Nosek J."/>
            <person name="Gabaldon T."/>
        </authorList>
    </citation>
    <scope>NUCLEOTIDE SEQUENCE</scope>
    <source>
        <strain evidence="6">CBS2887</strain>
    </source>
</reference>
<proteinExistence type="inferred from homology"/>
<dbReference type="AlphaFoldDB" id="A0A9P8TP33"/>
<dbReference type="InterPro" id="IPR036373">
    <property type="entry name" value="Ribosomal_bL17_sf"/>
</dbReference>
<dbReference type="PANTHER" id="PTHR14413">
    <property type="entry name" value="RIBOSOMAL PROTEIN L17"/>
    <property type="match status" value="1"/>
</dbReference>
<evidence type="ECO:0000256" key="5">
    <source>
        <dbReference type="SAM" id="MobiDB-lite"/>
    </source>
</evidence>
<protein>
    <recommendedName>
        <fullName evidence="8">54S ribosomal protein L8 C-terminal domain-containing protein</fullName>
    </recommendedName>
</protein>
<evidence type="ECO:0008006" key="8">
    <source>
        <dbReference type="Google" id="ProtNLM"/>
    </source>
</evidence>
<dbReference type="InterPro" id="IPR000456">
    <property type="entry name" value="Ribosomal_bL17"/>
</dbReference>
<dbReference type="EMBL" id="JAEUBG010001234">
    <property type="protein sequence ID" value="KAH3686718.1"/>
    <property type="molecule type" value="Genomic_DNA"/>
</dbReference>
<dbReference type="SUPFAM" id="SSF64263">
    <property type="entry name" value="Prokaryotic ribosomal protein L17"/>
    <property type="match status" value="1"/>
</dbReference>
<keyword evidence="2 4" id="KW-0689">Ribosomal protein</keyword>
<dbReference type="Gene3D" id="3.90.1030.10">
    <property type="entry name" value="Ribosomal protein L17"/>
    <property type="match status" value="1"/>
</dbReference>
<evidence type="ECO:0000256" key="3">
    <source>
        <dbReference type="ARBA" id="ARBA00023274"/>
    </source>
</evidence>
<evidence type="ECO:0000256" key="2">
    <source>
        <dbReference type="ARBA" id="ARBA00022980"/>
    </source>
</evidence>
<dbReference type="GO" id="GO:0005762">
    <property type="term" value="C:mitochondrial large ribosomal subunit"/>
    <property type="evidence" value="ECO:0007669"/>
    <property type="project" value="TreeGrafter"/>
</dbReference>
<keyword evidence="3 4" id="KW-0687">Ribonucleoprotein</keyword>
<name>A0A9P8TP33_WICPI</name>
<comment type="caution">
    <text evidence="6">The sequence shown here is derived from an EMBL/GenBank/DDBJ whole genome shotgun (WGS) entry which is preliminary data.</text>
</comment>
<evidence type="ECO:0000256" key="4">
    <source>
        <dbReference type="RuleBase" id="RU000660"/>
    </source>
</evidence>
<dbReference type="Proteomes" id="UP000774326">
    <property type="component" value="Unassembled WGS sequence"/>
</dbReference>
<evidence type="ECO:0000313" key="6">
    <source>
        <dbReference type="EMBL" id="KAH3686718.1"/>
    </source>
</evidence>
<keyword evidence="7" id="KW-1185">Reference proteome</keyword>
<comment type="similarity">
    <text evidence="1 4">Belongs to the bacterial ribosomal protein bL17 family.</text>
</comment>
<dbReference type="PANTHER" id="PTHR14413:SF16">
    <property type="entry name" value="LARGE RIBOSOMAL SUBUNIT PROTEIN BL17M"/>
    <property type="match status" value="1"/>
</dbReference>
<feature type="region of interest" description="Disordered" evidence="5">
    <location>
        <begin position="236"/>
        <end position="265"/>
    </location>
</feature>
<gene>
    <name evidence="6" type="ORF">WICPIJ_002298</name>
</gene>
<evidence type="ECO:0000313" key="7">
    <source>
        <dbReference type="Proteomes" id="UP000774326"/>
    </source>
</evidence>
<organism evidence="6 7">
    <name type="scientific">Wickerhamomyces pijperi</name>
    <name type="common">Yeast</name>
    <name type="synonym">Pichia pijperi</name>
    <dbReference type="NCBI Taxonomy" id="599730"/>
    <lineage>
        <taxon>Eukaryota</taxon>
        <taxon>Fungi</taxon>
        <taxon>Dikarya</taxon>
        <taxon>Ascomycota</taxon>
        <taxon>Saccharomycotina</taxon>
        <taxon>Saccharomycetes</taxon>
        <taxon>Phaffomycetales</taxon>
        <taxon>Wickerhamomycetaceae</taxon>
        <taxon>Wickerhamomyces</taxon>
    </lineage>
</organism>